<protein>
    <submittedName>
        <fullName evidence="1">Uncharacterized protein</fullName>
    </submittedName>
</protein>
<proteinExistence type="predicted"/>
<accession>A0A0M4T756</accession>
<dbReference type="EMBL" id="LMVH01000001">
    <property type="protein sequence ID" value="KUL98093.1"/>
    <property type="molecule type" value="Genomic_DNA"/>
</dbReference>
<gene>
    <name evidence="1" type="ORF">RO03_00695</name>
</gene>
<evidence type="ECO:0000313" key="2">
    <source>
        <dbReference type="Proteomes" id="UP000054800"/>
    </source>
</evidence>
<evidence type="ECO:0000313" key="1">
    <source>
        <dbReference type="EMBL" id="KUL98093.1"/>
    </source>
</evidence>
<organism evidence="1 2">
    <name type="scientific">Fusobacterium nucleatum subsp. nucleatum</name>
    <dbReference type="NCBI Taxonomy" id="76856"/>
    <lineage>
        <taxon>Bacteria</taxon>
        <taxon>Fusobacteriati</taxon>
        <taxon>Fusobacteriota</taxon>
        <taxon>Fusobacteriia</taxon>
        <taxon>Fusobacteriales</taxon>
        <taxon>Fusobacteriaceae</taxon>
        <taxon>Fusobacterium</taxon>
    </lineage>
</organism>
<comment type="caution">
    <text evidence="1">The sequence shown here is derived from an EMBL/GenBank/DDBJ whole genome shotgun (WGS) entry which is preliminary data.</text>
</comment>
<dbReference type="PATRIC" id="fig|76856.3.peg.2068"/>
<dbReference type="AlphaFoldDB" id="A0A0M4T756"/>
<sequence>MDNKENFERKEEIKEKLEKIVENLTKKAFEEVLLEQYYEVAEKCINEKPYNIENHLTMIGFAFETNKIISLIKDEKIKEKYDEKGQMIWDKWQEKIKSTVNGFDLMQAINKTMEKETKN</sequence>
<reference evidence="1 2" key="1">
    <citation type="submission" date="2015-10" db="EMBL/GenBank/DDBJ databases">
        <authorList>
            <person name="Gilbert D.G."/>
        </authorList>
    </citation>
    <scope>NUCLEOTIDE SEQUENCE [LARGE SCALE GENOMIC DNA]</scope>
    <source>
        <strain evidence="1 2">ChDC F311</strain>
    </source>
</reference>
<dbReference type="RefSeq" id="WP_059222385.1">
    <property type="nucleotide sequence ID" value="NZ_LMVH01000001.1"/>
</dbReference>
<dbReference type="Proteomes" id="UP000054800">
    <property type="component" value="Unassembled WGS sequence"/>
</dbReference>
<name>A0A0M4T756_FUSNC</name>